<dbReference type="PROSITE" id="PS51677">
    <property type="entry name" value="NODB"/>
    <property type="match status" value="1"/>
</dbReference>
<evidence type="ECO:0000256" key="1">
    <source>
        <dbReference type="ARBA" id="ARBA00022723"/>
    </source>
</evidence>
<dbReference type="InterPro" id="IPR011330">
    <property type="entry name" value="Glyco_hydro/deAcase_b/a-brl"/>
</dbReference>
<dbReference type="InterPro" id="IPR050248">
    <property type="entry name" value="Polysacc_deacetylase_ArnD"/>
</dbReference>
<gene>
    <name evidence="4" type="ORF">ACFSCS_15150</name>
</gene>
<dbReference type="PANTHER" id="PTHR10587">
    <property type="entry name" value="GLYCOSYL TRANSFERASE-RELATED"/>
    <property type="match status" value="1"/>
</dbReference>
<dbReference type="PANTHER" id="PTHR10587:SF133">
    <property type="entry name" value="CHITIN DEACETYLASE 1-RELATED"/>
    <property type="match status" value="1"/>
</dbReference>
<dbReference type="Proteomes" id="UP001597326">
    <property type="component" value="Unassembled WGS sequence"/>
</dbReference>
<evidence type="ECO:0000313" key="5">
    <source>
        <dbReference type="Proteomes" id="UP001597326"/>
    </source>
</evidence>
<sequence>MDCRKLKCIALTYDDGPGEHTPELLKAFTSRHASATLFMLGNAAKAHPEIVRQAAAQGFEVANHTYDHKPISDLSDAQVADEVKRTDDVLQQITGRRPHLMRPPYAARTSRTDKVVGAEGLSVIVWDNSPEDWVAGHDTAPVISKLTLQRASRNSIILMHDIHPWTVKAAPAIIDGLQKQGYTLVTVSQLLGSTKAGTVYPRH</sequence>
<keyword evidence="2" id="KW-0378">Hydrolase</keyword>
<dbReference type="Gene3D" id="3.20.20.370">
    <property type="entry name" value="Glycoside hydrolase/deacetylase"/>
    <property type="match status" value="1"/>
</dbReference>
<keyword evidence="5" id="KW-1185">Reference proteome</keyword>
<dbReference type="RefSeq" id="WP_343875977.1">
    <property type="nucleotide sequence ID" value="NZ_BAAAIX010000035.1"/>
</dbReference>
<evidence type="ECO:0000256" key="2">
    <source>
        <dbReference type="ARBA" id="ARBA00022801"/>
    </source>
</evidence>
<reference evidence="5" key="1">
    <citation type="journal article" date="2019" name="Int. J. Syst. Evol. Microbiol.">
        <title>The Global Catalogue of Microorganisms (GCM) 10K type strain sequencing project: providing services to taxonomists for standard genome sequencing and annotation.</title>
        <authorList>
            <consortium name="The Broad Institute Genomics Platform"/>
            <consortium name="The Broad Institute Genome Sequencing Center for Infectious Disease"/>
            <person name="Wu L."/>
            <person name="Ma J."/>
        </authorList>
    </citation>
    <scope>NUCLEOTIDE SEQUENCE [LARGE SCALE GENOMIC DNA]</scope>
    <source>
        <strain evidence="5">CAIM 431</strain>
    </source>
</reference>
<evidence type="ECO:0000313" key="4">
    <source>
        <dbReference type="EMBL" id="MFD1891509.1"/>
    </source>
</evidence>
<feature type="domain" description="NodB homology" evidence="3">
    <location>
        <begin position="7"/>
        <end position="185"/>
    </location>
</feature>
<comment type="caution">
    <text evidence="4">The sequence shown here is derived from an EMBL/GenBank/DDBJ whole genome shotgun (WGS) entry which is preliminary data.</text>
</comment>
<evidence type="ECO:0000259" key="3">
    <source>
        <dbReference type="PROSITE" id="PS51677"/>
    </source>
</evidence>
<dbReference type="EMBL" id="JBHUFZ010000034">
    <property type="protein sequence ID" value="MFD1891509.1"/>
    <property type="molecule type" value="Genomic_DNA"/>
</dbReference>
<dbReference type="InterPro" id="IPR002509">
    <property type="entry name" value="NODB_dom"/>
</dbReference>
<proteinExistence type="predicted"/>
<organism evidence="4 5">
    <name type="scientific">Luteococcus peritonei</name>
    <dbReference type="NCBI Taxonomy" id="88874"/>
    <lineage>
        <taxon>Bacteria</taxon>
        <taxon>Bacillati</taxon>
        <taxon>Actinomycetota</taxon>
        <taxon>Actinomycetes</taxon>
        <taxon>Propionibacteriales</taxon>
        <taxon>Propionibacteriaceae</taxon>
        <taxon>Luteococcus</taxon>
    </lineage>
</organism>
<keyword evidence="1" id="KW-0479">Metal-binding</keyword>
<accession>A0ABW4S087</accession>
<dbReference type="Pfam" id="PF01522">
    <property type="entry name" value="Polysacc_deac_1"/>
    <property type="match status" value="1"/>
</dbReference>
<protein>
    <submittedName>
        <fullName evidence="4">Polysaccharide deacetylase family protein</fullName>
    </submittedName>
</protein>
<name>A0ABW4S087_9ACTN</name>
<dbReference type="SUPFAM" id="SSF88713">
    <property type="entry name" value="Glycoside hydrolase/deacetylase"/>
    <property type="match status" value="1"/>
</dbReference>